<dbReference type="AlphaFoldDB" id="I3TQT9"/>
<sequence>MNEMDKMIADDAEARIEWEIPTLAKLSAKAAEGGFGAPAADGTGYS</sequence>
<dbReference type="KEGG" id="tmo:TMO_3289"/>
<protein>
    <submittedName>
        <fullName evidence="1">Uncharacterized protein</fullName>
    </submittedName>
</protein>
<name>I3TQT9_TISMK</name>
<dbReference type="STRING" id="1110502.TMO_3289"/>
<evidence type="ECO:0000313" key="2">
    <source>
        <dbReference type="Proteomes" id="UP000005258"/>
    </source>
</evidence>
<accession>I3TQT9</accession>
<dbReference type="EMBL" id="CP003236">
    <property type="protein sequence ID" value="AFK55127.1"/>
    <property type="molecule type" value="Genomic_DNA"/>
</dbReference>
<gene>
    <name evidence="1" type="ordered locus">TMO_3289</name>
</gene>
<keyword evidence="2" id="KW-1185">Reference proteome</keyword>
<dbReference type="Proteomes" id="UP000005258">
    <property type="component" value="Chromosome"/>
</dbReference>
<proteinExistence type="predicted"/>
<reference evidence="1 2" key="1">
    <citation type="journal article" date="2012" name="J. Am. Chem. Soc.">
        <title>Bacterial biosynthesis and maturation of the didemnin anti-cancer agents.</title>
        <authorList>
            <person name="Xu Y."/>
            <person name="Kersten R.D."/>
            <person name="Nam S.J."/>
            <person name="Lu L."/>
            <person name="Al-Suwailem A.M."/>
            <person name="Zheng H."/>
            <person name="Fenical W."/>
            <person name="Dorrestein P.C."/>
            <person name="Moore B.S."/>
            <person name="Qian P.Y."/>
        </authorList>
    </citation>
    <scope>NUCLEOTIDE SEQUENCE [LARGE SCALE GENOMIC DNA]</scope>
    <source>
        <strain evidence="1 2">KA081020-065</strain>
    </source>
</reference>
<evidence type="ECO:0000313" key="1">
    <source>
        <dbReference type="EMBL" id="AFK55127.1"/>
    </source>
</evidence>
<dbReference type="HOGENOM" id="CLU_3190165_0_0_5"/>
<dbReference type="RefSeq" id="WP_014746804.1">
    <property type="nucleotide sequence ID" value="NC_017956.1"/>
</dbReference>
<organism evidence="1 2">
    <name type="scientific">Tistrella mobilis (strain KA081020-065)</name>
    <dbReference type="NCBI Taxonomy" id="1110502"/>
    <lineage>
        <taxon>Bacteria</taxon>
        <taxon>Pseudomonadati</taxon>
        <taxon>Pseudomonadota</taxon>
        <taxon>Alphaproteobacteria</taxon>
        <taxon>Geminicoccales</taxon>
        <taxon>Geminicoccaceae</taxon>
        <taxon>Tistrella</taxon>
    </lineage>
</organism>